<dbReference type="OrthoDB" id="3482897at2"/>
<evidence type="ECO:0008006" key="4">
    <source>
        <dbReference type="Google" id="ProtNLM"/>
    </source>
</evidence>
<dbReference type="AlphaFoldDB" id="A0A4U3LXV9"/>
<keyword evidence="1" id="KW-1133">Transmembrane helix</keyword>
<comment type="caution">
    <text evidence="2">The sequence shown here is derived from an EMBL/GenBank/DDBJ whole genome shotgun (WGS) entry which is preliminary data.</text>
</comment>
<reference evidence="2 3" key="1">
    <citation type="submission" date="2019-04" db="EMBL/GenBank/DDBJ databases">
        <title>Herbidospora sp. NEAU-GS14.nov., a novel actinomycete isolated from soil.</title>
        <authorList>
            <person name="Han L."/>
        </authorList>
    </citation>
    <scope>NUCLEOTIDE SEQUENCE [LARGE SCALE GENOMIC DNA]</scope>
    <source>
        <strain evidence="2 3">NEAU-GS14</strain>
    </source>
</reference>
<dbReference type="Proteomes" id="UP000308705">
    <property type="component" value="Unassembled WGS sequence"/>
</dbReference>
<name>A0A4U3LXV9_9ACTN</name>
<dbReference type="EMBL" id="SZQA01000057">
    <property type="protein sequence ID" value="TKK80672.1"/>
    <property type="molecule type" value="Genomic_DNA"/>
</dbReference>
<keyword evidence="1" id="KW-0472">Membrane</keyword>
<feature type="transmembrane region" description="Helical" evidence="1">
    <location>
        <begin position="174"/>
        <end position="195"/>
    </location>
</feature>
<gene>
    <name evidence="2" type="ORF">FDA94_35705</name>
</gene>
<keyword evidence="1" id="KW-0812">Transmembrane</keyword>
<feature type="transmembrane region" description="Helical" evidence="1">
    <location>
        <begin position="79"/>
        <end position="98"/>
    </location>
</feature>
<keyword evidence="3" id="KW-1185">Reference proteome</keyword>
<proteinExistence type="predicted"/>
<accession>A0A4U3LXV9</accession>
<feature type="transmembrane region" description="Helical" evidence="1">
    <location>
        <begin position="118"/>
        <end position="136"/>
    </location>
</feature>
<evidence type="ECO:0000313" key="3">
    <source>
        <dbReference type="Proteomes" id="UP000308705"/>
    </source>
</evidence>
<feature type="transmembrane region" description="Helical" evidence="1">
    <location>
        <begin position="143"/>
        <end position="162"/>
    </location>
</feature>
<evidence type="ECO:0000256" key="1">
    <source>
        <dbReference type="SAM" id="Phobius"/>
    </source>
</evidence>
<sequence length="203" mass="20721">MIILVVALTVGAGFGALTSLANALSGDFADLESREYTTSGWSVPEIVSVVLDSGWAWAGLAIAVGWLLTRGTSGGRASLVRGAVVGPVALVTAVAAYALVDTARSGAPLSDWIHSEPYVWWIAAVVFGVPLGVVGACAHLPGVVGLLAGLTLPVGAAVQMVLLPPGRNEVVRDIGQAVVWTAAALFAVFVVIRVARRESADPA</sequence>
<evidence type="ECO:0000313" key="2">
    <source>
        <dbReference type="EMBL" id="TKK80672.1"/>
    </source>
</evidence>
<feature type="transmembrane region" description="Helical" evidence="1">
    <location>
        <begin position="47"/>
        <end position="67"/>
    </location>
</feature>
<organism evidence="2 3">
    <name type="scientific">Herbidospora galbida</name>
    <dbReference type="NCBI Taxonomy" id="2575442"/>
    <lineage>
        <taxon>Bacteria</taxon>
        <taxon>Bacillati</taxon>
        <taxon>Actinomycetota</taxon>
        <taxon>Actinomycetes</taxon>
        <taxon>Streptosporangiales</taxon>
        <taxon>Streptosporangiaceae</taxon>
        <taxon>Herbidospora</taxon>
    </lineage>
</organism>
<protein>
    <recommendedName>
        <fullName evidence="4">DUF998 domain-containing protein</fullName>
    </recommendedName>
</protein>